<proteinExistence type="predicted"/>
<keyword evidence="3" id="KW-1185">Reference proteome</keyword>
<gene>
    <name evidence="2" type="ORF">PPG34_03465</name>
</gene>
<organism evidence="2 3">
    <name type="scientific">Candidatus Nitronereus thalassa</name>
    <dbReference type="NCBI Taxonomy" id="3020898"/>
    <lineage>
        <taxon>Bacteria</taxon>
        <taxon>Pseudomonadati</taxon>
        <taxon>Nitrospirota</taxon>
        <taxon>Nitrospiria</taxon>
        <taxon>Nitrospirales</taxon>
        <taxon>Nitrospiraceae</taxon>
        <taxon>Candidatus Nitronereus</taxon>
    </lineage>
</organism>
<evidence type="ECO:0000256" key="1">
    <source>
        <dbReference type="PROSITE-ProRule" id="PRU00339"/>
    </source>
</evidence>
<evidence type="ECO:0008006" key="4">
    <source>
        <dbReference type="Google" id="ProtNLM"/>
    </source>
</evidence>
<name>A0ABU3K4V2_9BACT</name>
<accession>A0ABU3K4V2</accession>
<dbReference type="PROSITE" id="PS50005">
    <property type="entry name" value="TPR"/>
    <property type="match status" value="1"/>
</dbReference>
<protein>
    <recommendedName>
        <fullName evidence="4">Tetratricopeptide repeat protein</fullName>
    </recommendedName>
</protein>
<dbReference type="EMBL" id="JAQOUE010000001">
    <property type="protein sequence ID" value="MDT7041392.1"/>
    <property type="molecule type" value="Genomic_DNA"/>
</dbReference>
<keyword evidence="1" id="KW-0802">TPR repeat</keyword>
<dbReference type="Proteomes" id="UP001250932">
    <property type="component" value="Unassembled WGS sequence"/>
</dbReference>
<dbReference type="RefSeq" id="WP_313831746.1">
    <property type="nucleotide sequence ID" value="NZ_JAQOUE010000001.1"/>
</dbReference>
<reference evidence="2 3" key="1">
    <citation type="journal article" date="2023" name="ISME J.">
        <title>Cultivation and genomic characterization of novel and ubiquitous marine nitrite-oxidizing bacteria from the Nitrospirales.</title>
        <authorList>
            <person name="Mueller A.J."/>
            <person name="Daebeler A."/>
            <person name="Herbold C.W."/>
            <person name="Kirkegaard R.H."/>
            <person name="Daims H."/>
        </authorList>
    </citation>
    <scope>NUCLEOTIDE SEQUENCE [LARGE SCALE GENOMIC DNA]</scope>
    <source>
        <strain evidence="2 3">EB</strain>
    </source>
</reference>
<comment type="caution">
    <text evidence="2">The sequence shown here is derived from an EMBL/GenBank/DDBJ whole genome shotgun (WGS) entry which is preliminary data.</text>
</comment>
<dbReference type="InterPro" id="IPR019734">
    <property type="entry name" value="TPR_rpt"/>
</dbReference>
<sequence>MSGLHQKKNILIKAVVFSLMILIFGSEGVSQARENHEPASSHLSRAKVYLAAGDYRRAVEACQRNIDENPAVESYVYLIYVYDAIDGYLESLAKQDNWGEVGRLSLSMVNRGTMDLVDPPDMLSRMAKEILQEGLRQQFDVTAGMANRLNKSRSDEMWLERTKWKEAHPENWWAGIPESWKW</sequence>
<evidence type="ECO:0000313" key="2">
    <source>
        <dbReference type="EMBL" id="MDT7041392.1"/>
    </source>
</evidence>
<feature type="repeat" description="TPR" evidence="1">
    <location>
        <begin position="39"/>
        <end position="72"/>
    </location>
</feature>
<evidence type="ECO:0000313" key="3">
    <source>
        <dbReference type="Proteomes" id="UP001250932"/>
    </source>
</evidence>